<dbReference type="InterPro" id="IPR036390">
    <property type="entry name" value="WH_DNA-bd_sf"/>
</dbReference>
<dbReference type="GO" id="GO:0003700">
    <property type="term" value="F:DNA-binding transcription factor activity"/>
    <property type="evidence" value="ECO:0007669"/>
    <property type="project" value="InterPro"/>
</dbReference>
<dbReference type="Gene3D" id="3.40.190.10">
    <property type="entry name" value="Periplasmic binding protein-like II"/>
    <property type="match status" value="2"/>
</dbReference>
<organism evidence="6 7">
    <name type="scientific">Solihabitans fulvus</name>
    <dbReference type="NCBI Taxonomy" id="1892852"/>
    <lineage>
        <taxon>Bacteria</taxon>
        <taxon>Bacillati</taxon>
        <taxon>Actinomycetota</taxon>
        <taxon>Actinomycetes</taxon>
        <taxon>Pseudonocardiales</taxon>
        <taxon>Pseudonocardiaceae</taxon>
        <taxon>Solihabitans</taxon>
    </lineage>
</organism>
<proteinExistence type="inferred from homology"/>
<reference evidence="6 7" key="1">
    <citation type="submission" date="2019-09" db="EMBL/GenBank/DDBJ databases">
        <title>Goodfellowia gen. nov., a new genus of the Pseudonocardineae related to Actinoalloteichus, containing Goodfellowia coeruleoviolacea gen. nov., comb. nov. gen. nov., comb. nov.</title>
        <authorList>
            <person name="Labeda D."/>
        </authorList>
    </citation>
    <scope>NUCLEOTIDE SEQUENCE [LARGE SCALE GENOMIC DNA]</scope>
    <source>
        <strain evidence="6 7">AN110305</strain>
    </source>
</reference>
<dbReference type="AlphaFoldDB" id="A0A5B2WQ21"/>
<dbReference type="FunFam" id="1.10.10.10:FF:000001">
    <property type="entry name" value="LysR family transcriptional regulator"/>
    <property type="match status" value="1"/>
</dbReference>
<sequence length="295" mass="29959">MDPHLLRTFVAVTRLGSFSAAARELGYTQSAVSQHIAALEADLRAPLLHRRPVGPTEAGARLLDHAAPILLRLDAARADVARVLGEPPGRLTVGASPLAAPDRLATALARLRRSLPGLEVTLRVAGRAATVAAVAAGDLTLGLVDGVAAPSDPLRLADPGPLTTVAVAEETLVVLLPPGHPLGGRAGLRLGDLVSARWIDAPETAAPLADLRAATESDGVRAGIRYEGTDTATLLALVAGGHGLAVLPASAARESAGVVAVAVLAPRLVHRTELVHGHLAGPAATALADALRHGT</sequence>
<dbReference type="GO" id="GO:0000976">
    <property type="term" value="F:transcription cis-regulatory region binding"/>
    <property type="evidence" value="ECO:0007669"/>
    <property type="project" value="TreeGrafter"/>
</dbReference>
<dbReference type="PROSITE" id="PS50931">
    <property type="entry name" value="HTH_LYSR"/>
    <property type="match status" value="1"/>
</dbReference>
<evidence type="ECO:0000256" key="4">
    <source>
        <dbReference type="ARBA" id="ARBA00023163"/>
    </source>
</evidence>
<dbReference type="InterPro" id="IPR005119">
    <property type="entry name" value="LysR_subst-bd"/>
</dbReference>
<accession>A0A5B2WQ21</accession>
<keyword evidence="3" id="KW-0238">DNA-binding</keyword>
<dbReference type="PANTHER" id="PTHR30126:SF39">
    <property type="entry name" value="HTH-TYPE TRANSCRIPTIONAL REGULATOR CYSL"/>
    <property type="match status" value="1"/>
</dbReference>
<keyword evidence="4" id="KW-0804">Transcription</keyword>
<evidence type="ECO:0000256" key="1">
    <source>
        <dbReference type="ARBA" id="ARBA00009437"/>
    </source>
</evidence>
<dbReference type="InterPro" id="IPR000847">
    <property type="entry name" value="LysR_HTH_N"/>
</dbReference>
<evidence type="ECO:0000256" key="2">
    <source>
        <dbReference type="ARBA" id="ARBA00023015"/>
    </source>
</evidence>
<evidence type="ECO:0000259" key="5">
    <source>
        <dbReference type="PROSITE" id="PS50931"/>
    </source>
</evidence>
<feature type="domain" description="HTH lysR-type" evidence="5">
    <location>
        <begin position="1"/>
        <end position="56"/>
    </location>
</feature>
<evidence type="ECO:0000256" key="3">
    <source>
        <dbReference type="ARBA" id="ARBA00023125"/>
    </source>
</evidence>
<comment type="similarity">
    <text evidence="1">Belongs to the LysR transcriptional regulatory family.</text>
</comment>
<reference evidence="6 7" key="2">
    <citation type="submission" date="2019-09" db="EMBL/GenBank/DDBJ databases">
        <authorList>
            <person name="Jin C."/>
        </authorList>
    </citation>
    <scope>NUCLEOTIDE SEQUENCE [LARGE SCALE GENOMIC DNA]</scope>
    <source>
        <strain evidence="6 7">AN110305</strain>
    </source>
</reference>
<comment type="caution">
    <text evidence="6">The sequence shown here is derived from an EMBL/GenBank/DDBJ whole genome shotgun (WGS) entry which is preliminary data.</text>
</comment>
<dbReference type="Proteomes" id="UP000323454">
    <property type="component" value="Unassembled WGS sequence"/>
</dbReference>
<dbReference type="EMBL" id="VUOB01000064">
    <property type="protein sequence ID" value="KAA2253841.1"/>
    <property type="molecule type" value="Genomic_DNA"/>
</dbReference>
<evidence type="ECO:0000313" key="7">
    <source>
        <dbReference type="Proteomes" id="UP000323454"/>
    </source>
</evidence>
<dbReference type="PANTHER" id="PTHR30126">
    <property type="entry name" value="HTH-TYPE TRANSCRIPTIONAL REGULATOR"/>
    <property type="match status" value="1"/>
</dbReference>
<dbReference type="Pfam" id="PF03466">
    <property type="entry name" value="LysR_substrate"/>
    <property type="match status" value="1"/>
</dbReference>
<protein>
    <submittedName>
        <fullName evidence="6">LysR family transcriptional regulator</fullName>
    </submittedName>
</protein>
<dbReference type="Pfam" id="PF00126">
    <property type="entry name" value="HTH_1"/>
    <property type="match status" value="1"/>
</dbReference>
<dbReference type="SUPFAM" id="SSF53850">
    <property type="entry name" value="Periplasmic binding protein-like II"/>
    <property type="match status" value="1"/>
</dbReference>
<keyword evidence="7" id="KW-1185">Reference proteome</keyword>
<dbReference type="PRINTS" id="PR00039">
    <property type="entry name" value="HTHLYSR"/>
</dbReference>
<gene>
    <name evidence="6" type="ORF">F0L68_31670</name>
</gene>
<dbReference type="SUPFAM" id="SSF46785">
    <property type="entry name" value="Winged helix' DNA-binding domain"/>
    <property type="match status" value="1"/>
</dbReference>
<evidence type="ECO:0000313" key="6">
    <source>
        <dbReference type="EMBL" id="KAA2253841.1"/>
    </source>
</evidence>
<dbReference type="OrthoDB" id="4131546at2"/>
<dbReference type="RefSeq" id="WP_149853535.1">
    <property type="nucleotide sequence ID" value="NZ_VUOB01000064.1"/>
</dbReference>
<dbReference type="InterPro" id="IPR036388">
    <property type="entry name" value="WH-like_DNA-bd_sf"/>
</dbReference>
<name>A0A5B2WQ21_9PSEU</name>
<dbReference type="Gene3D" id="1.10.10.10">
    <property type="entry name" value="Winged helix-like DNA-binding domain superfamily/Winged helix DNA-binding domain"/>
    <property type="match status" value="1"/>
</dbReference>
<keyword evidence="2" id="KW-0805">Transcription regulation</keyword>